<keyword evidence="3" id="KW-1185">Reference proteome</keyword>
<accession>A0A1I0VQ41</accession>
<evidence type="ECO:0000256" key="1">
    <source>
        <dbReference type="SAM" id="MobiDB-lite"/>
    </source>
</evidence>
<dbReference type="STRING" id="871651.SAMN05421688_0801"/>
<organism evidence="2 3">
    <name type="scientific">Poseidonocella pacifica</name>
    <dbReference type="NCBI Taxonomy" id="871651"/>
    <lineage>
        <taxon>Bacteria</taxon>
        <taxon>Pseudomonadati</taxon>
        <taxon>Pseudomonadota</taxon>
        <taxon>Alphaproteobacteria</taxon>
        <taxon>Rhodobacterales</taxon>
        <taxon>Roseobacteraceae</taxon>
        <taxon>Poseidonocella</taxon>
    </lineage>
</organism>
<dbReference type="Proteomes" id="UP000198796">
    <property type="component" value="Unassembled WGS sequence"/>
</dbReference>
<sequence length="66" mass="7267">MTAQRRVSRLTLGGRFDAPEVFGLSQRHRTTAGRRVTSPMRPPAGRVGRGTGLIAPYQVTKEEVMT</sequence>
<evidence type="ECO:0000313" key="2">
    <source>
        <dbReference type="EMBL" id="SFA77756.1"/>
    </source>
</evidence>
<evidence type="ECO:0000313" key="3">
    <source>
        <dbReference type="Proteomes" id="UP000198796"/>
    </source>
</evidence>
<name>A0A1I0VQ41_9RHOB</name>
<proteinExistence type="predicted"/>
<protein>
    <submittedName>
        <fullName evidence="2">Uncharacterized protein</fullName>
    </submittedName>
</protein>
<gene>
    <name evidence="2" type="ORF">SAMN05421688_0801</name>
</gene>
<reference evidence="2 3" key="1">
    <citation type="submission" date="2016-10" db="EMBL/GenBank/DDBJ databases">
        <authorList>
            <person name="de Groot N.N."/>
        </authorList>
    </citation>
    <scope>NUCLEOTIDE SEQUENCE [LARGE SCALE GENOMIC DNA]</scope>
    <source>
        <strain evidence="2 3">DSM 29316</strain>
    </source>
</reference>
<dbReference type="EMBL" id="FOJU01000001">
    <property type="protein sequence ID" value="SFA77756.1"/>
    <property type="molecule type" value="Genomic_DNA"/>
</dbReference>
<feature type="region of interest" description="Disordered" evidence="1">
    <location>
        <begin position="28"/>
        <end position="51"/>
    </location>
</feature>
<dbReference type="AlphaFoldDB" id="A0A1I0VQ41"/>